<keyword evidence="16" id="KW-1185">Reference proteome</keyword>
<evidence type="ECO:0000256" key="10">
    <source>
        <dbReference type="ARBA" id="ARBA00032322"/>
    </source>
</evidence>
<keyword evidence="5" id="KW-0372">Hormone</keyword>
<evidence type="ECO:0000256" key="5">
    <source>
        <dbReference type="ARBA" id="ARBA00022702"/>
    </source>
</evidence>
<evidence type="ECO:0000256" key="4">
    <source>
        <dbReference type="ARBA" id="ARBA00022525"/>
    </source>
</evidence>
<evidence type="ECO:0000256" key="8">
    <source>
        <dbReference type="ARBA" id="ARBA00023157"/>
    </source>
</evidence>
<comment type="caution">
    <text evidence="15">The sequence shown here is derived from an EMBL/GenBank/DDBJ whole genome shotgun (WGS) entry which is preliminary data.</text>
</comment>
<dbReference type="GO" id="GO:0005615">
    <property type="term" value="C:extracellular space"/>
    <property type="evidence" value="ECO:0007669"/>
    <property type="project" value="TreeGrafter"/>
</dbReference>
<evidence type="ECO:0000256" key="14">
    <source>
        <dbReference type="SAM" id="SignalP"/>
    </source>
</evidence>
<dbReference type="GO" id="GO:0003085">
    <property type="term" value="P:negative regulation of systemic arterial blood pressure"/>
    <property type="evidence" value="ECO:0007669"/>
    <property type="project" value="TreeGrafter"/>
</dbReference>
<protein>
    <recommendedName>
        <fullName evidence="3">Natriuretic peptides B</fullName>
    </recommendedName>
    <alternativeName>
        <fullName evidence="9">Brain natriuretic factor prohormone</fullName>
    </alternativeName>
    <alternativeName>
        <fullName evidence="10">Gamma-brain natriuretic peptide</fullName>
    </alternativeName>
    <alternativeName>
        <fullName evidence="11">Iso-ANP</fullName>
    </alternativeName>
</protein>
<dbReference type="PRINTS" id="PR00710">
    <property type="entry name" value="NATPEPTIDES"/>
</dbReference>
<evidence type="ECO:0000256" key="2">
    <source>
        <dbReference type="ARBA" id="ARBA00009041"/>
    </source>
</evidence>
<dbReference type="GO" id="GO:0005737">
    <property type="term" value="C:cytoplasm"/>
    <property type="evidence" value="ECO:0007669"/>
    <property type="project" value="TreeGrafter"/>
</dbReference>
<dbReference type="Proteomes" id="UP000269945">
    <property type="component" value="Unassembled WGS sequence"/>
</dbReference>
<organism evidence="15 16">
    <name type="scientific">Gulo gulo</name>
    <name type="common">Wolverine</name>
    <name type="synonym">Gluton</name>
    <dbReference type="NCBI Taxonomy" id="48420"/>
    <lineage>
        <taxon>Eukaryota</taxon>
        <taxon>Metazoa</taxon>
        <taxon>Chordata</taxon>
        <taxon>Craniata</taxon>
        <taxon>Vertebrata</taxon>
        <taxon>Euteleostomi</taxon>
        <taxon>Mammalia</taxon>
        <taxon>Eutheria</taxon>
        <taxon>Laurasiatheria</taxon>
        <taxon>Carnivora</taxon>
        <taxon>Caniformia</taxon>
        <taxon>Musteloidea</taxon>
        <taxon>Mustelidae</taxon>
        <taxon>Guloninae</taxon>
        <taxon>Gulo</taxon>
    </lineage>
</organism>
<dbReference type="PRINTS" id="PR00712">
    <property type="entry name" value="BNATPEPTIDE"/>
</dbReference>
<dbReference type="GO" id="GO:0006182">
    <property type="term" value="P:cGMP biosynthetic process"/>
    <property type="evidence" value="ECO:0007669"/>
    <property type="project" value="TreeGrafter"/>
</dbReference>
<evidence type="ECO:0000313" key="15">
    <source>
        <dbReference type="EMBL" id="VCX38741.1"/>
    </source>
</evidence>
<dbReference type="InterPro" id="IPR000663">
    <property type="entry name" value="Natr_peptide"/>
</dbReference>
<dbReference type="GO" id="GO:0019934">
    <property type="term" value="P:cGMP-mediated signaling"/>
    <property type="evidence" value="ECO:0007669"/>
    <property type="project" value="TreeGrafter"/>
</dbReference>
<dbReference type="InterPro" id="IPR050787">
    <property type="entry name" value="Natriuretic_peptide"/>
</dbReference>
<dbReference type="SMART" id="SM00183">
    <property type="entry name" value="NAT_PEP"/>
    <property type="match status" value="1"/>
</dbReference>
<gene>
    <name evidence="15" type="ORF">BN2614_LOCUS1</name>
</gene>
<dbReference type="AlphaFoldDB" id="A0A9X9M820"/>
<dbReference type="EMBL" id="CYRY02044016">
    <property type="protein sequence ID" value="VCX38741.1"/>
    <property type="molecule type" value="Genomic_DNA"/>
</dbReference>
<keyword evidence="7 13" id="KW-0838">Vasoactive</keyword>
<evidence type="ECO:0000256" key="7">
    <source>
        <dbReference type="ARBA" id="ARBA00022858"/>
    </source>
</evidence>
<evidence type="ECO:0000256" key="6">
    <source>
        <dbReference type="ARBA" id="ARBA00022729"/>
    </source>
</evidence>
<sequence>MDPQTALLRALPLFLFLQLSLLGGRSHPLGGPGPASQLSAMQELLDHLRDTVSELQAEQMALGPLQQDHSPTEAWETQELPPARALGPSDNVLQALRRLRSPKMMRKSGCFGRRLDRIGSLSGLGCNVLRRY</sequence>
<dbReference type="GO" id="GO:0007168">
    <property type="term" value="P:receptor guanylyl cyclase signaling pathway"/>
    <property type="evidence" value="ECO:0007669"/>
    <property type="project" value="TreeGrafter"/>
</dbReference>
<dbReference type="GO" id="GO:0005179">
    <property type="term" value="F:hormone activity"/>
    <property type="evidence" value="ECO:0007669"/>
    <property type="project" value="UniProtKB-KW"/>
</dbReference>
<dbReference type="PROSITE" id="PS00263">
    <property type="entry name" value="NATRIURETIC_PEPTIDE"/>
    <property type="match status" value="1"/>
</dbReference>
<evidence type="ECO:0000256" key="11">
    <source>
        <dbReference type="ARBA" id="ARBA00032369"/>
    </source>
</evidence>
<reference evidence="15 16" key="1">
    <citation type="submission" date="2018-10" db="EMBL/GenBank/DDBJ databases">
        <authorList>
            <person name="Ekblom R."/>
            <person name="Jareborg N."/>
        </authorList>
    </citation>
    <scope>NUCLEOTIDE SEQUENCE [LARGE SCALE GENOMIC DNA]</scope>
    <source>
        <tissue evidence="15">Muscle</tissue>
    </source>
</reference>
<dbReference type="PANTHER" id="PTHR14066">
    <property type="entry name" value="ATRIAL NATRIURETIC FACTOR PRECURSOR"/>
    <property type="match status" value="1"/>
</dbReference>
<accession>A0A9X9M820</accession>
<evidence type="ECO:0000256" key="3">
    <source>
        <dbReference type="ARBA" id="ARBA00020075"/>
    </source>
</evidence>
<comment type="similarity">
    <text evidence="2 13">Belongs to the natriuretic peptide family.</text>
</comment>
<keyword evidence="6 14" id="KW-0732">Signal</keyword>
<feature type="signal peptide" evidence="14">
    <location>
        <begin position="1"/>
        <end position="26"/>
    </location>
</feature>
<comment type="subcellular location">
    <subcellularLocation>
        <location evidence="1 13">Secreted</location>
    </subcellularLocation>
</comment>
<dbReference type="InterPro" id="IPR002408">
    <property type="entry name" value="Natriuretic_peptide_brain"/>
</dbReference>
<dbReference type="GO" id="GO:0007218">
    <property type="term" value="P:neuropeptide signaling pathway"/>
    <property type="evidence" value="ECO:0007669"/>
    <property type="project" value="TreeGrafter"/>
</dbReference>
<evidence type="ECO:0000313" key="16">
    <source>
        <dbReference type="Proteomes" id="UP000269945"/>
    </source>
</evidence>
<dbReference type="GO" id="GO:0051427">
    <property type="term" value="F:hormone receptor binding"/>
    <property type="evidence" value="ECO:0007669"/>
    <property type="project" value="TreeGrafter"/>
</dbReference>
<evidence type="ECO:0000256" key="1">
    <source>
        <dbReference type="ARBA" id="ARBA00004613"/>
    </source>
</evidence>
<dbReference type="PANTHER" id="PTHR14066:SF10">
    <property type="entry name" value="NATRIURETIC PEPTIDES B"/>
    <property type="match status" value="1"/>
</dbReference>
<dbReference type="InterPro" id="IPR030480">
    <property type="entry name" value="Natr_peptide_CS"/>
</dbReference>
<name>A0A9X9M820_GULGU</name>
<evidence type="ECO:0000256" key="9">
    <source>
        <dbReference type="ARBA" id="ARBA00031802"/>
    </source>
</evidence>
<dbReference type="GO" id="GO:0097746">
    <property type="term" value="P:blood vessel diameter maintenance"/>
    <property type="evidence" value="ECO:0007669"/>
    <property type="project" value="UniProtKB-KW"/>
</dbReference>
<feature type="chain" id="PRO_5040972488" description="Natriuretic peptides B" evidence="14">
    <location>
        <begin position="27"/>
        <end position="132"/>
    </location>
</feature>
<keyword evidence="8" id="KW-1015">Disulfide bond</keyword>
<proteinExistence type="inferred from homology"/>
<comment type="function">
    <text evidence="12">Cardiac hormone that plays a key role in mediating cardio-renal homeostasis. May also function as a paracrine antifibrotic factor in the heart. Acts by specifically binding and stimulating NPR1 to produce cGMP, which in turn activates effector proteins that drive various biological responses. Involved in regulating the extracellular fluid volume and maintaining the fluid-electrolyte balance through natriuresis, diuresis, vasorelaxation, and inhibition of renin and aldosterone secretion. Binds the clearance receptor NPR3.</text>
</comment>
<evidence type="ECO:0000256" key="13">
    <source>
        <dbReference type="RuleBase" id="RU003686"/>
    </source>
</evidence>
<keyword evidence="4" id="KW-0964">Secreted</keyword>
<evidence type="ECO:0000256" key="12">
    <source>
        <dbReference type="ARBA" id="ARBA00045790"/>
    </source>
</evidence>
<dbReference type="Pfam" id="PF00212">
    <property type="entry name" value="ANP"/>
    <property type="match status" value="1"/>
</dbReference>